<evidence type="ECO:0000313" key="3">
    <source>
        <dbReference type="EMBL" id="TCK99728.1"/>
    </source>
</evidence>
<organism evidence="3 4">
    <name type="scientific">Natranaerovirga hydrolytica</name>
    <dbReference type="NCBI Taxonomy" id="680378"/>
    <lineage>
        <taxon>Bacteria</taxon>
        <taxon>Bacillati</taxon>
        <taxon>Bacillota</taxon>
        <taxon>Clostridia</taxon>
        <taxon>Lachnospirales</taxon>
        <taxon>Natranaerovirgaceae</taxon>
        <taxon>Natranaerovirga</taxon>
    </lineage>
</organism>
<dbReference type="SMART" id="SM00422">
    <property type="entry name" value="HTH_MERR"/>
    <property type="match status" value="1"/>
</dbReference>
<feature type="domain" description="HTH merR-type" evidence="2">
    <location>
        <begin position="1"/>
        <end position="70"/>
    </location>
</feature>
<dbReference type="Proteomes" id="UP000294545">
    <property type="component" value="Unassembled WGS sequence"/>
</dbReference>
<evidence type="ECO:0000313" key="4">
    <source>
        <dbReference type="Proteomes" id="UP000294545"/>
    </source>
</evidence>
<dbReference type="Gene3D" id="1.10.1660.10">
    <property type="match status" value="1"/>
</dbReference>
<dbReference type="InterPro" id="IPR009061">
    <property type="entry name" value="DNA-bd_dom_put_sf"/>
</dbReference>
<dbReference type="InterPro" id="IPR047057">
    <property type="entry name" value="MerR_fam"/>
</dbReference>
<dbReference type="AlphaFoldDB" id="A0A4R1N0X0"/>
<name>A0A4R1N0X0_9FIRM</name>
<dbReference type="InterPro" id="IPR000551">
    <property type="entry name" value="MerR-type_HTH_dom"/>
</dbReference>
<keyword evidence="1" id="KW-0238">DNA-binding</keyword>
<dbReference type="Pfam" id="PF13411">
    <property type="entry name" value="MerR_1"/>
    <property type="match status" value="1"/>
</dbReference>
<evidence type="ECO:0000259" key="2">
    <source>
        <dbReference type="PROSITE" id="PS50937"/>
    </source>
</evidence>
<protein>
    <submittedName>
        <fullName evidence="3">MerR-like DNA binding protein</fullName>
    </submittedName>
</protein>
<dbReference type="PROSITE" id="PS50937">
    <property type="entry name" value="HTH_MERR_2"/>
    <property type="match status" value="1"/>
</dbReference>
<reference evidence="3 4" key="1">
    <citation type="submission" date="2019-03" db="EMBL/GenBank/DDBJ databases">
        <title>Genomic Encyclopedia of Type Strains, Phase IV (KMG-IV): sequencing the most valuable type-strain genomes for metagenomic binning, comparative biology and taxonomic classification.</title>
        <authorList>
            <person name="Goeker M."/>
        </authorList>
    </citation>
    <scope>NUCLEOTIDE SEQUENCE [LARGE SCALE GENOMIC DNA]</scope>
    <source>
        <strain evidence="3 4">DSM 24176</strain>
    </source>
</reference>
<dbReference type="CDD" id="cd04764">
    <property type="entry name" value="HTH_MlrA-like_sg1"/>
    <property type="match status" value="1"/>
</dbReference>
<sequence>MRYIISDASKRLNVEPHVLRYWEEELELDITRNELGHRYYSEEDIMVLENIKALKDQGFQLKAIKMLLPSLEKGEEFTHIGNKGEDIVENTGSEWVGQEIKDSPVANIQDNKFQKFQEIMEDMFKKNLESNNDILTEDISEKVIKQMDYLLRMQEEKEEQRFKKFDETIREFQKMRQEAAISKPKKFKLFFLK</sequence>
<comment type="caution">
    <text evidence="3">The sequence shown here is derived from an EMBL/GenBank/DDBJ whole genome shotgun (WGS) entry which is preliminary data.</text>
</comment>
<keyword evidence="4" id="KW-1185">Reference proteome</keyword>
<dbReference type="PANTHER" id="PTHR30204">
    <property type="entry name" value="REDOX-CYCLING DRUG-SENSING TRANSCRIPTIONAL ACTIVATOR SOXR"/>
    <property type="match status" value="1"/>
</dbReference>
<dbReference type="RefSeq" id="WP_165868462.1">
    <property type="nucleotide sequence ID" value="NZ_SMGQ01000002.1"/>
</dbReference>
<evidence type="ECO:0000256" key="1">
    <source>
        <dbReference type="ARBA" id="ARBA00023125"/>
    </source>
</evidence>
<gene>
    <name evidence="3" type="ORF">EDC19_0086</name>
</gene>
<dbReference type="GO" id="GO:0003700">
    <property type="term" value="F:DNA-binding transcription factor activity"/>
    <property type="evidence" value="ECO:0007669"/>
    <property type="project" value="InterPro"/>
</dbReference>
<proteinExistence type="predicted"/>
<accession>A0A4R1N0X0</accession>
<dbReference type="EMBL" id="SMGQ01000002">
    <property type="protein sequence ID" value="TCK99728.1"/>
    <property type="molecule type" value="Genomic_DNA"/>
</dbReference>
<dbReference type="SUPFAM" id="SSF46955">
    <property type="entry name" value="Putative DNA-binding domain"/>
    <property type="match status" value="1"/>
</dbReference>
<dbReference type="PANTHER" id="PTHR30204:SF15">
    <property type="entry name" value="BLL5018 PROTEIN"/>
    <property type="match status" value="1"/>
</dbReference>
<dbReference type="GO" id="GO:0003677">
    <property type="term" value="F:DNA binding"/>
    <property type="evidence" value="ECO:0007669"/>
    <property type="project" value="UniProtKB-KW"/>
</dbReference>